<name>A0A7T3V5W8_9SPIR</name>
<evidence type="ECO:0000256" key="10">
    <source>
        <dbReference type="ARBA" id="ARBA00048070"/>
    </source>
</evidence>
<evidence type="ECO:0000256" key="7">
    <source>
        <dbReference type="ARBA" id="ARBA00022840"/>
    </source>
</evidence>
<evidence type="ECO:0000256" key="3">
    <source>
        <dbReference type="ARBA" id="ARBA00022679"/>
    </source>
</evidence>
<feature type="binding site" evidence="12">
    <location>
        <position position="181"/>
    </location>
    <ligand>
        <name>Mg(2+)</name>
        <dbReference type="ChEBI" id="CHEBI:18420"/>
        <note>catalytic</note>
    </ligand>
</feature>
<dbReference type="GO" id="GO:0003872">
    <property type="term" value="F:6-phosphofructokinase activity"/>
    <property type="evidence" value="ECO:0007669"/>
    <property type="project" value="UniProtKB-UniRule"/>
</dbReference>
<dbReference type="Pfam" id="PF00365">
    <property type="entry name" value="PFK"/>
    <property type="match status" value="1"/>
</dbReference>
<comment type="function">
    <text evidence="2">Catalyzes the phosphorylation of D-fructose 6-phosphate, the first committing step of glycolysis. Uses inorganic phosphate (PPi) as phosphoryl donor instead of ATP like common ATP-dependent phosphofructokinases (ATP-PFKs), which renders the reaction reversible, and can thus function both in glycolysis and gluconeogenesis. Consistently, PPi-PFK can replace the enzymes of both the forward (ATP-PFK) and reverse (fructose-bisphosphatase (FBPase)) reactions.</text>
</comment>
<dbReference type="HAMAP" id="MF_01981">
    <property type="entry name" value="Phosphofructokinase_II_X"/>
    <property type="match status" value="1"/>
</dbReference>
<feature type="binding site" evidence="12">
    <location>
        <position position="88"/>
    </location>
    <ligand>
        <name>ATP</name>
        <dbReference type="ChEBI" id="CHEBI:30616"/>
    </ligand>
</feature>
<dbReference type="UniPathway" id="UPA00109">
    <property type="reaction ID" value="UER00182"/>
</dbReference>
<dbReference type="InterPro" id="IPR050929">
    <property type="entry name" value="PFKA"/>
</dbReference>
<dbReference type="GO" id="GO:0005524">
    <property type="term" value="F:ATP binding"/>
    <property type="evidence" value="ECO:0007669"/>
    <property type="project" value="UniProtKB-KW"/>
</dbReference>
<comment type="similarity">
    <text evidence="12">Belongs to the phosphofructokinase type A (PFKA) family. PPi-dependent PFK group II subfamily. Atypical ATP-dependent clade 'X' sub-subfamily.</text>
</comment>
<accession>A0A7T3V5W8</accession>
<dbReference type="PIRSF" id="PIRSF000534">
    <property type="entry name" value="PPi_PFK_TP0108"/>
    <property type="match status" value="1"/>
</dbReference>
<evidence type="ECO:0000313" key="14">
    <source>
        <dbReference type="EMBL" id="QQA01509.1"/>
    </source>
</evidence>
<comment type="subunit">
    <text evidence="12">Homodimer.</text>
</comment>
<comment type="catalytic activity">
    <reaction evidence="11">
        <text>beta-D-fructose 6-phosphate + diphosphate = beta-D-fructose 1,6-bisphosphate + phosphate + H(+)</text>
        <dbReference type="Rhea" id="RHEA:13613"/>
        <dbReference type="ChEBI" id="CHEBI:15378"/>
        <dbReference type="ChEBI" id="CHEBI:32966"/>
        <dbReference type="ChEBI" id="CHEBI:33019"/>
        <dbReference type="ChEBI" id="CHEBI:43474"/>
        <dbReference type="ChEBI" id="CHEBI:57634"/>
        <dbReference type="EC" id="2.7.1.90"/>
    </reaction>
</comment>
<evidence type="ECO:0000256" key="9">
    <source>
        <dbReference type="ARBA" id="ARBA00023152"/>
    </source>
</evidence>
<feature type="domain" description="Phosphofructokinase" evidence="13">
    <location>
        <begin position="81"/>
        <end position="387"/>
    </location>
</feature>
<dbReference type="GO" id="GO:0006002">
    <property type="term" value="P:fructose 6-phosphate metabolic process"/>
    <property type="evidence" value="ECO:0007669"/>
    <property type="project" value="InterPro"/>
</dbReference>
<dbReference type="GO" id="GO:0046872">
    <property type="term" value="F:metal ion binding"/>
    <property type="evidence" value="ECO:0007669"/>
    <property type="project" value="UniProtKB-KW"/>
</dbReference>
<comment type="function">
    <text evidence="12">Catalyzes the phosphorylation of D-fructose 6-phosphate to fructose 1,6-bisphosphate by ATP, the first committing step of glycolysis.</text>
</comment>
<dbReference type="PRINTS" id="PR00476">
    <property type="entry name" value="PHFRCTKINASE"/>
</dbReference>
<dbReference type="Gene3D" id="3.40.50.450">
    <property type="match status" value="1"/>
</dbReference>
<dbReference type="InterPro" id="IPR000023">
    <property type="entry name" value="Phosphofructokinase_dom"/>
</dbReference>
<dbReference type="KEGG" id="tper:IWA51_02530"/>
<dbReference type="RefSeq" id="WP_177527218.1">
    <property type="nucleotide sequence ID" value="NZ_CBCSHE010000010.1"/>
</dbReference>
<evidence type="ECO:0000256" key="11">
    <source>
        <dbReference type="ARBA" id="ARBA00048072"/>
    </source>
</evidence>
<feature type="binding site" evidence="12">
    <location>
        <begin position="180"/>
        <end position="183"/>
    </location>
    <ligand>
        <name>ATP</name>
        <dbReference type="ChEBI" id="CHEBI:30616"/>
    </ligand>
</feature>
<protein>
    <recommendedName>
        <fullName evidence="12">ATP-dependent 6-phosphofructokinase</fullName>
        <shortName evidence="12">ATP-PFK</shortName>
        <shortName evidence="12">Phosphofructokinase</shortName>
        <ecNumber evidence="12">2.7.1.11</ecNumber>
    </recommendedName>
    <alternativeName>
        <fullName evidence="12">Phosphohexokinase</fullName>
    </alternativeName>
</protein>
<evidence type="ECO:0000256" key="6">
    <source>
        <dbReference type="ARBA" id="ARBA00022777"/>
    </source>
</evidence>
<feature type="site" description="Important for substrate specificity; cannot use PPi as phosphoryl donor" evidence="12">
    <location>
        <position position="182"/>
    </location>
</feature>
<evidence type="ECO:0000256" key="2">
    <source>
        <dbReference type="ARBA" id="ARBA00003138"/>
    </source>
</evidence>
<sequence>MSTMKYDFTVENLGECKVKSPIELSLDHGTFRAAYVKDSSFVRRQVNVFKDNDDAEDAKANNLEKAGPREYIYFNPAHVTAGICTCGGLCPGLNDVIRAVVRCLWNRYGVRRIRGIQFGYKGFFTEQGYETIDLNPDNVDTIHKIGGSFLGTSRGGGDRVNDIVDSIERLGINMMFIIGGDGTQRGALDIANEIDKRGLKISVVGIPKTVDNDLEFIDRSFGFETAVQKATQAVNSIHMEAHSQINGIGLVKLMGRESGFIATATALASHETNFCLIPEVPFDMDGPNGLLAHLEQRLIKRHHAVIVVAEGAGQELLTSTNQTDASGNKKLADIGIYLRDRITEYFASKKIHINLKYIDPGYEVRAAVTTANDSIYCERLGNNAVHAAMAGKTKIVIGLVHDKYVHIPISMATLKRNIVDPESSLWRDCLDATLQPVYMVNNINTVTDKLRKNADEAEAKALARLEKVTQMLKK</sequence>
<comment type="subcellular location">
    <subcellularLocation>
        <location evidence="12">Cytoplasm</location>
    </subcellularLocation>
</comment>
<dbReference type="GO" id="GO:0047334">
    <property type="term" value="F:diphosphate-fructose-6-phosphate 1-phosphotransferase activity"/>
    <property type="evidence" value="ECO:0007669"/>
    <property type="project" value="UniProtKB-EC"/>
</dbReference>
<dbReference type="NCBIfam" id="NF005301">
    <property type="entry name" value="PRK06830.1"/>
    <property type="match status" value="1"/>
</dbReference>
<evidence type="ECO:0000256" key="12">
    <source>
        <dbReference type="HAMAP-Rule" id="MF_01981"/>
    </source>
</evidence>
<keyword evidence="5 12" id="KW-0547">Nucleotide-binding</keyword>
<dbReference type="EC" id="2.7.1.11" evidence="12"/>
<comment type="catalytic activity">
    <reaction evidence="10 12">
        <text>beta-D-fructose 6-phosphate + ATP = beta-D-fructose 1,6-bisphosphate + ADP + H(+)</text>
        <dbReference type="Rhea" id="RHEA:16109"/>
        <dbReference type="ChEBI" id="CHEBI:15378"/>
        <dbReference type="ChEBI" id="CHEBI:30616"/>
        <dbReference type="ChEBI" id="CHEBI:32966"/>
        <dbReference type="ChEBI" id="CHEBI:57634"/>
        <dbReference type="ChEBI" id="CHEBI:456216"/>
        <dbReference type="EC" id="2.7.1.11"/>
    </reaction>
</comment>
<evidence type="ECO:0000313" key="15">
    <source>
        <dbReference type="Proteomes" id="UP000595224"/>
    </source>
</evidence>
<dbReference type="AlphaFoldDB" id="A0A7T3V5W8"/>
<keyword evidence="4 12" id="KW-0479">Metal-binding</keyword>
<reference evidence="14 15" key="1">
    <citation type="submission" date="2020-11" db="EMBL/GenBank/DDBJ databases">
        <title>Treponema Peruensis nv. sp., first commensal Treponema isolated from human feces.</title>
        <authorList>
            <person name="Belkhou C."/>
            <person name="Raes J."/>
        </authorList>
    </citation>
    <scope>NUCLEOTIDE SEQUENCE [LARGE SCALE GENOMIC DNA]</scope>
    <source>
        <strain evidence="14 15">RCC2812</strain>
    </source>
</reference>
<feature type="binding site" evidence="12">
    <location>
        <position position="310"/>
    </location>
    <ligand>
        <name>substrate</name>
    </ligand>
</feature>
<keyword evidence="7 12" id="KW-0067">ATP-binding</keyword>
<evidence type="ECO:0000256" key="8">
    <source>
        <dbReference type="ARBA" id="ARBA00022842"/>
    </source>
</evidence>
<feature type="active site" description="Proton acceptor" evidence="12">
    <location>
        <position position="211"/>
    </location>
</feature>
<evidence type="ECO:0000256" key="1">
    <source>
        <dbReference type="ARBA" id="ARBA00001946"/>
    </source>
</evidence>
<comment type="cofactor">
    <cofactor evidence="1 12">
        <name>Mg(2+)</name>
        <dbReference type="ChEBI" id="CHEBI:18420"/>
    </cofactor>
</comment>
<organism evidence="14 15">
    <name type="scientific">Treponema peruense</name>
    <dbReference type="NCBI Taxonomy" id="2787628"/>
    <lineage>
        <taxon>Bacteria</taxon>
        <taxon>Pseudomonadati</taxon>
        <taxon>Spirochaetota</taxon>
        <taxon>Spirochaetia</taxon>
        <taxon>Spirochaetales</taxon>
        <taxon>Treponemataceae</taxon>
        <taxon>Treponema</taxon>
    </lineage>
</organism>
<dbReference type="InterPro" id="IPR035966">
    <property type="entry name" value="PKF_sf"/>
</dbReference>
<keyword evidence="12" id="KW-0963">Cytoplasm</keyword>
<keyword evidence="6 12" id="KW-0418">Kinase</keyword>
<dbReference type="GO" id="GO:0005737">
    <property type="term" value="C:cytoplasm"/>
    <property type="evidence" value="ECO:0007669"/>
    <property type="project" value="UniProtKB-SubCell"/>
</dbReference>
<feature type="binding site" evidence="12">
    <location>
        <begin position="209"/>
        <end position="211"/>
    </location>
    <ligand>
        <name>substrate</name>
    </ligand>
</feature>
<feature type="binding site" evidence="12">
    <location>
        <begin position="254"/>
        <end position="256"/>
    </location>
    <ligand>
        <name>substrate</name>
    </ligand>
</feature>
<dbReference type="InterPro" id="IPR022953">
    <property type="entry name" value="ATP_PFK"/>
</dbReference>
<proteinExistence type="inferred from homology"/>
<evidence type="ECO:0000256" key="4">
    <source>
        <dbReference type="ARBA" id="ARBA00022723"/>
    </source>
</evidence>
<feature type="binding site" evidence="12">
    <location>
        <begin position="362"/>
        <end position="365"/>
    </location>
    <ligand>
        <name>substrate</name>
    </ligand>
</feature>
<gene>
    <name evidence="12" type="primary">pfkA</name>
    <name evidence="14" type="ORF">IWA51_02530</name>
</gene>
<dbReference type="InterPro" id="IPR012004">
    <property type="entry name" value="PyroP-dep_PFK_TP0108"/>
</dbReference>
<dbReference type="Proteomes" id="UP000595224">
    <property type="component" value="Chromosome"/>
</dbReference>
<keyword evidence="8 12" id="KW-0460">Magnesium</keyword>
<dbReference type="FunFam" id="3.40.50.450:FF:000002">
    <property type="entry name" value="ATP-dependent 6-phosphofructokinase"/>
    <property type="match status" value="1"/>
</dbReference>
<evidence type="ECO:0000259" key="13">
    <source>
        <dbReference type="Pfam" id="PF00365"/>
    </source>
</evidence>
<keyword evidence="15" id="KW-1185">Reference proteome</keyword>
<feature type="binding site" evidence="12">
    <location>
        <begin position="154"/>
        <end position="155"/>
    </location>
    <ligand>
        <name>ATP</name>
        <dbReference type="ChEBI" id="CHEBI:30616"/>
    </ligand>
</feature>
<comment type="pathway">
    <text evidence="12">Carbohydrate degradation; glycolysis; D-glyceraldehyde 3-phosphate and glycerone phosphate from D-glucose: step 3/4.</text>
</comment>
<evidence type="ECO:0000256" key="5">
    <source>
        <dbReference type="ARBA" id="ARBA00022741"/>
    </source>
</evidence>
<dbReference type="EMBL" id="CP064936">
    <property type="protein sequence ID" value="QQA01509.1"/>
    <property type="molecule type" value="Genomic_DNA"/>
</dbReference>
<keyword evidence="9 12" id="KW-0324">Glycolysis</keyword>
<dbReference type="SUPFAM" id="SSF53784">
    <property type="entry name" value="Phosphofructokinase"/>
    <property type="match status" value="1"/>
</dbReference>
<keyword evidence="3 12" id="KW-0808">Transferase</keyword>
<dbReference type="PANTHER" id="PTHR45770">
    <property type="entry name" value="ATP-DEPENDENT 6-PHOSPHOFRUCTOKINASE 1"/>
    <property type="match status" value="1"/>
</dbReference>